<organism evidence="2 3">
    <name type="scientific">Flavisolibacter ginsengisoli DSM 18119</name>
    <dbReference type="NCBI Taxonomy" id="1121884"/>
    <lineage>
        <taxon>Bacteria</taxon>
        <taxon>Pseudomonadati</taxon>
        <taxon>Bacteroidota</taxon>
        <taxon>Chitinophagia</taxon>
        <taxon>Chitinophagales</taxon>
        <taxon>Chitinophagaceae</taxon>
        <taxon>Flavisolibacter</taxon>
    </lineage>
</organism>
<dbReference type="SUPFAM" id="SSF117070">
    <property type="entry name" value="LEA14-like"/>
    <property type="match status" value="1"/>
</dbReference>
<accession>A0A1M5BIB6</accession>
<protein>
    <submittedName>
        <fullName evidence="2">LEA14-like dessication related protein</fullName>
    </submittedName>
</protein>
<proteinExistence type="predicted"/>
<sequence length="166" mass="18736">MIFALLRNMKLRILIPSLLLLAGSMISCKEVKDPEFRKIDEFGLRNLSLQEARVGFNVTYFNPNDFGVTVKEAEANIYLDSTFMGTFTQDTAIQVNKQSDFTIPFSGTIPLRKAMELNLESLSQKDILLKADGNVKVGKAGIYVSRPIHYQGLHRLDEIQLNKKVP</sequence>
<evidence type="ECO:0000313" key="2">
    <source>
        <dbReference type="EMBL" id="SHF42027.1"/>
    </source>
</evidence>
<dbReference type="PROSITE" id="PS51257">
    <property type="entry name" value="PROKAR_LIPOPROTEIN"/>
    <property type="match status" value="1"/>
</dbReference>
<dbReference type="STRING" id="1121884.SAMN02745131_02591"/>
<dbReference type="Proteomes" id="UP000184048">
    <property type="component" value="Unassembled WGS sequence"/>
</dbReference>
<keyword evidence="3" id="KW-1185">Reference proteome</keyword>
<reference evidence="2 3" key="1">
    <citation type="submission" date="2016-11" db="EMBL/GenBank/DDBJ databases">
        <authorList>
            <person name="Jaros S."/>
            <person name="Januszkiewicz K."/>
            <person name="Wedrychowicz H."/>
        </authorList>
    </citation>
    <scope>NUCLEOTIDE SEQUENCE [LARGE SCALE GENOMIC DNA]</scope>
    <source>
        <strain evidence="2 3">DSM 18119</strain>
    </source>
</reference>
<dbReference type="Gene3D" id="2.60.40.1820">
    <property type="match status" value="1"/>
</dbReference>
<keyword evidence="1" id="KW-0732">Signal</keyword>
<gene>
    <name evidence="2" type="ORF">SAMN02745131_02591</name>
</gene>
<evidence type="ECO:0000256" key="1">
    <source>
        <dbReference type="SAM" id="SignalP"/>
    </source>
</evidence>
<dbReference type="AlphaFoldDB" id="A0A1M5BIB6"/>
<name>A0A1M5BIB6_9BACT</name>
<feature type="signal peptide" evidence="1">
    <location>
        <begin position="1"/>
        <end position="29"/>
    </location>
</feature>
<evidence type="ECO:0000313" key="3">
    <source>
        <dbReference type="Proteomes" id="UP000184048"/>
    </source>
</evidence>
<feature type="chain" id="PRO_5013087193" evidence="1">
    <location>
        <begin position="30"/>
        <end position="166"/>
    </location>
</feature>
<dbReference type="EMBL" id="FQUU01000010">
    <property type="protein sequence ID" value="SHF42027.1"/>
    <property type="molecule type" value="Genomic_DNA"/>
</dbReference>